<reference evidence="1" key="1">
    <citation type="submission" date="2021-06" db="EMBL/GenBank/DDBJ databases">
        <title>Parelaphostrongylus tenuis whole genome reference sequence.</title>
        <authorList>
            <person name="Garwood T.J."/>
            <person name="Larsen P.A."/>
            <person name="Fountain-Jones N.M."/>
            <person name="Garbe J.R."/>
            <person name="Macchietto M.G."/>
            <person name="Kania S.A."/>
            <person name="Gerhold R.W."/>
            <person name="Richards J.E."/>
            <person name="Wolf T.M."/>
        </authorList>
    </citation>
    <scope>NUCLEOTIDE SEQUENCE</scope>
    <source>
        <strain evidence="1">MNPRO001-30</strain>
        <tissue evidence="1">Meninges</tissue>
    </source>
</reference>
<name>A0AAD5QLF1_PARTN</name>
<proteinExistence type="predicted"/>
<dbReference type="EMBL" id="JAHQIW010002792">
    <property type="protein sequence ID" value="KAJ1356368.1"/>
    <property type="molecule type" value="Genomic_DNA"/>
</dbReference>
<dbReference type="AlphaFoldDB" id="A0AAD5QLF1"/>
<sequence length="135" mass="15317">MAADLNPSMNLKEDIKSFRFKEKRLLLRTDANLLQNDDKKAWTMVVVYTLRIVTAELQHCEDSHWQGGLHRLPHERRRDAASCQWTVVQGFKNFVLSVPSSLSNPPCDLMESIAVSVIIAVVSVSYSAGFMKNRP</sequence>
<comment type="caution">
    <text evidence="1">The sequence shown here is derived from an EMBL/GenBank/DDBJ whole genome shotgun (WGS) entry which is preliminary data.</text>
</comment>
<accession>A0AAD5QLF1</accession>
<gene>
    <name evidence="1" type="ORF">KIN20_014071</name>
</gene>
<evidence type="ECO:0000313" key="2">
    <source>
        <dbReference type="Proteomes" id="UP001196413"/>
    </source>
</evidence>
<dbReference type="Proteomes" id="UP001196413">
    <property type="component" value="Unassembled WGS sequence"/>
</dbReference>
<evidence type="ECO:0000313" key="1">
    <source>
        <dbReference type="EMBL" id="KAJ1356368.1"/>
    </source>
</evidence>
<protein>
    <submittedName>
        <fullName evidence="1">Uncharacterized protein</fullName>
    </submittedName>
</protein>
<organism evidence="1 2">
    <name type="scientific">Parelaphostrongylus tenuis</name>
    <name type="common">Meningeal worm</name>
    <dbReference type="NCBI Taxonomy" id="148309"/>
    <lineage>
        <taxon>Eukaryota</taxon>
        <taxon>Metazoa</taxon>
        <taxon>Ecdysozoa</taxon>
        <taxon>Nematoda</taxon>
        <taxon>Chromadorea</taxon>
        <taxon>Rhabditida</taxon>
        <taxon>Rhabditina</taxon>
        <taxon>Rhabditomorpha</taxon>
        <taxon>Strongyloidea</taxon>
        <taxon>Metastrongylidae</taxon>
        <taxon>Parelaphostrongylus</taxon>
    </lineage>
</organism>
<keyword evidence="2" id="KW-1185">Reference proteome</keyword>